<organism evidence="2 3">
    <name type="scientific">Characodon lateralis</name>
    <dbReference type="NCBI Taxonomy" id="208331"/>
    <lineage>
        <taxon>Eukaryota</taxon>
        <taxon>Metazoa</taxon>
        <taxon>Chordata</taxon>
        <taxon>Craniata</taxon>
        <taxon>Vertebrata</taxon>
        <taxon>Euteleostomi</taxon>
        <taxon>Actinopterygii</taxon>
        <taxon>Neopterygii</taxon>
        <taxon>Teleostei</taxon>
        <taxon>Neoteleostei</taxon>
        <taxon>Acanthomorphata</taxon>
        <taxon>Ovalentaria</taxon>
        <taxon>Atherinomorphae</taxon>
        <taxon>Cyprinodontiformes</taxon>
        <taxon>Goodeidae</taxon>
        <taxon>Characodon</taxon>
    </lineage>
</organism>
<dbReference type="Proteomes" id="UP001352852">
    <property type="component" value="Unassembled WGS sequence"/>
</dbReference>
<name>A0ABU7DJ97_9TELE</name>
<evidence type="ECO:0000313" key="2">
    <source>
        <dbReference type="EMBL" id="MED6274140.1"/>
    </source>
</evidence>
<gene>
    <name evidence="2" type="ORF">CHARACLAT_013429</name>
</gene>
<feature type="compositionally biased region" description="Basic and acidic residues" evidence="1">
    <location>
        <begin position="165"/>
        <end position="183"/>
    </location>
</feature>
<feature type="compositionally biased region" description="Basic and acidic residues" evidence="1">
    <location>
        <begin position="144"/>
        <end position="157"/>
    </location>
</feature>
<comment type="caution">
    <text evidence="2">The sequence shown here is derived from an EMBL/GenBank/DDBJ whole genome shotgun (WGS) entry which is preliminary data.</text>
</comment>
<sequence length="194" mass="22903">MSSFQPQRELINERQVAPAEETFTEFKEIIVKAEEESNEERSLLDFTRTPKIILHRIDVLQPYVVKEEVLADKFLFNQDNTSSLNHEEPEPLRIKEEQEELEHQQIKEEQDELAHQQIKEEEEEPSCQQMKGQEELAHQQIKAEQQELEHQQIKEEMDSQDEEQVVEKLKNAWEPESDALLKDTDDENLGSNNP</sequence>
<keyword evidence="3" id="KW-1185">Reference proteome</keyword>
<accession>A0ABU7DJ97</accession>
<feature type="compositionally biased region" description="Basic and acidic residues" evidence="1">
    <location>
        <begin position="85"/>
        <end position="119"/>
    </location>
</feature>
<proteinExistence type="predicted"/>
<evidence type="ECO:0000313" key="3">
    <source>
        <dbReference type="Proteomes" id="UP001352852"/>
    </source>
</evidence>
<protein>
    <submittedName>
        <fullName evidence="2">Uncharacterized protein</fullName>
    </submittedName>
</protein>
<evidence type="ECO:0000256" key="1">
    <source>
        <dbReference type="SAM" id="MobiDB-lite"/>
    </source>
</evidence>
<reference evidence="2 3" key="1">
    <citation type="submission" date="2021-06" db="EMBL/GenBank/DDBJ databases">
        <authorList>
            <person name="Palmer J.M."/>
        </authorList>
    </citation>
    <scope>NUCLEOTIDE SEQUENCE [LARGE SCALE GENOMIC DNA]</scope>
    <source>
        <strain evidence="2 3">CL_MEX2019</strain>
        <tissue evidence="2">Muscle</tissue>
    </source>
</reference>
<feature type="region of interest" description="Disordered" evidence="1">
    <location>
        <begin position="76"/>
        <end position="194"/>
    </location>
</feature>
<dbReference type="EMBL" id="JAHUTJ010025559">
    <property type="protein sequence ID" value="MED6274140.1"/>
    <property type="molecule type" value="Genomic_DNA"/>
</dbReference>